<organism evidence="2 3">
    <name type="scientific">Lojkania enalia</name>
    <dbReference type="NCBI Taxonomy" id="147567"/>
    <lineage>
        <taxon>Eukaryota</taxon>
        <taxon>Fungi</taxon>
        <taxon>Dikarya</taxon>
        <taxon>Ascomycota</taxon>
        <taxon>Pezizomycotina</taxon>
        <taxon>Dothideomycetes</taxon>
        <taxon>Pleosporomycetidae</taxon>
        <taxon>Pleosporales</taxon>
        <taxon>Pleosporales incertae sedis</taxon>
        <taxon>Lojkania</taxon>
    </lineage>
</organism>
<keyword evidence="1" id="KW-0472">Membrane</keyword>
<sequence>MTGLKRGNAGLSLTMQVIAHEESRAPDSTANKLLCSCMQSSLQLSTRRSLTEARSTRFPVYRSFNLFGAARSCIGSSAFWASHICNPLHKRKYSVKPITEILGPPPKYPMARFWCLLFFFFLFLFFPLPFSSRTRLMTPLQLKDVHPSLKCWYYFCLSVQAVCLTPI</sequence>
<name>A0A9P4N0U2_9PLEO</name>
<comment type="caution">
    <text evidence="2">The sequence shown here is derived from an EMBL/GenBank/DDBJ whole genome shotgun (WGS) entry which is preliminary data.</text>
</comment>
<feature type="transmembrane region" description="Helical" evidence="1">
    <location>
        <begin position="111"/>
        <end position="130"/>
    </location>
</feature>
<protein>
    <submittedName>
        <fullName evidence="2">Uncharacterized protein</fullName>
    </submittedName>
</protein>
<keyword evidence="1" id="KW-1133">Transmembrane helix</keyword>
<dbReference type="Proteomes" id="UP000800093">
    <property type="component" value="Unassembled WGS sequence"/>
</dbReference>
<reference evidence="3" key="1">
    <citation type="journal article" date="2020" name="Stud. Mycol.">
        <title>101 Dothideomycetes genomes: A test case for predicting lifestyles and emergence of pathogens.</title>
        <authorList>
            <person name="Haridas S."/>
            <person name="Albert R."/>
            <person name="Binder M."/>
            <person name="Bloem J."/>
            <person name="LaButti K."/>
            <person name="Salamov A."/>
            <person name="Andreopoulos B."/>
            <person name="Baker S."/>
            <person name="Barry K."/>
            <person name="Bills G."/>
            <person name="Bluhm B."/>
            <person name="Cannon C."/>
            <person name="Castanera R."/>
            <person name="Culley D."/>
            <person name="Daum C."/>
            <person name="Ezra D."/>
            <person name="Gonzalez J."/>
            <person name="Henrissat B."/>
            <person name="Kuo A."/>
            <person name="Liang C."/>
            <person name="Lipzen A."/>
            <person name="Lutzoni F."/>
            <person name="Magnuson J."/>
            <person name="Mondo S."/>
            <person name="Nolan M."/>
            <person name="Ohm R."/>
            <person name="Pangilinan J."/>
            <person name="Park H.-J."/>
            <person name="Ramirez L."/>
            <person name="Alfaro M."/>
            <person name="Sun H."/>
            <person name="Tritt A."/>
            <person name="Yoshinaga Y."/>
            <person name="Zwiers L.-H."/>
            <person name="Turgeon B."/>
            <person name="Goodwin S."/>
            <person name="Spatafora J."/>
            <person name="Crous P."/>
            <person name="Grigoriev I."/>
        </authorList>
    </citation>
    <scope>NUCLEOTIDE SEQUENCE [LARGE SCALE GENOMIC DNA]</scope>
    <source>
        <strain evidence="3">CBS 304.66</strain>
    </source>
</reference>
<evidence type="ECO:0000313" key="2">
    <source>
        <dbReference type="EMBL" id="KAF2265320.1"/>
    </source>
</evidence>
<dbReference type="AlphaFoldDB" id="A0A9P4N0U2"/>
<keyword evidence="3" id="KW-1185">Reference proteome</keyword>
<accession>A0A9P4N0U2</accession>
<keyword evidence="1" id="KW-0812">Transmembrane</keyword>
<gene>
    <name evidence="2" type="ORF">CC78DRAFT_203552</name>
</gene>
<evidence type="ECO:0000256" key="1">
    <source>
        <dbReference type="SAM" id="Phobius"/>
    </source>
</evidence>
<dbReference type="EMBL" id="ML986608">
    <property type="protein sequence ID" value="KAF2265320.1"/>
    <property type="molecule type" value="Genomic_DNA"/>
</dbReference>
<evidence type="ECO:0000313" key="3">
    <source>
        <dbReference type="Proteomes" id="UP000800093"/>
    </source>
</evidence>
<proteinExistence type="predicted"/>